<dbReference type="OrthoDB" id="9815360at2"/>
<dbReference type="AlphaFoldDB" id="A0A177L2Y4"/>
<name>A0A177L2Y4_9BACI</name>
<dbReference type="InterPro" id="IPR002933">
    <property type="entry name" value="Peptidase_M20"/>
</dbReference>
<dbReference type="Proteomes" id="UP000077271">
    <property type="component" value="Unassembled WGS sequence"/>
</dbReference>
<comment type="caution">
    <text evidence="1">The sequence shown here is derived from an EMBL/GenBank/DDBJ whole genome shotgun (WGS) entry which is preliminary data.</text>
</comment>
<dbReference type="EMBL" id="LQWZ01000001">
    <property type="protein sequence ID" value="OAH59655.1"/>
    <property type="molecule type" value="Genomic_DNA"/>
</dbReference>
<gene>
    <name evidence="1" type="ORF">AWH48_00690</name>
</gene>
<dbReference type="RefSeq" id="WP_063974271.1">
    <property type="nucleotide sequence ID" value="NZ_LQWZ01000001.1"/>
</dbReference>
<dbReference type="InterPro" id="IPR012166">
    <property type="entry name" value="Uncharacterised_RocB"/>
</dbReference>
<dbReference type="PANTHER" id="PTHR43808">
    <property type="entry name" value="ACETYLORNITHINE DEACETYLASE"/>
    <property type="match status" value="1"/>
</dbReference>
<dbReference type="PANTHER" id="PTHR43808:SF27">
    <property type="entry name" value="PROTEIN ROCB"/>
    <property type="match status" value="1"/>
</dbReference>
<evidence type="ECO:0000313" key="2">
    <source>
        <dbReference type="Proteomes" id="UP000077271"/>
    </source>
</evidence>
<dbReference type="SUPFAM" id="SSF53187">
    <property type="entry name" value="Zn-dependent exopeptidases"/>
    <property type="match status" value="1"/>
</dbReference>
<dbReference type="Pfam" id="PF01546">
    <property type="entry name" value="Peptidase_M20"/>
    <property type="match status" value="1"/>
</dbReference>
<dbReference type="Gene3D" id="3.40.630.10">
    <property type="entry name" value="Zn peptidases"/>
    <property type="match status" value="1"/>
</dbReference>
<reference evidence="1 2" key="1">
    <citation type="submission" date="2016-01" db="EMBL/GenBank/DDBJ databases">
        <title>Investigation of taxonomic status of Bacillus aminovorans.</title>
        <authorList>
            <person name="Verma A."/>
            <person name="Pal Y."/>
            <person name="Krishnamurthi S."/>
        </authorList>
    </citation>
    <scope>NUCLEOTIDE SEQUENCE [LARGE SCALE GENOMIC DNA]</scope>
    <source>
        <strain evidence="1 2">DSM 4337</strain>
    </source>
</reference>
<protein>
    <submittedName>
        <fullName evidence="1">Amino acid degradation protein</fullName>
    </submittedName>
</protein>
<sequence length="534" mass="61070">MTTLLWDSPDKLRALLCELAGWKSITMTEDERQFPMKLQSKLQSLDYFHQYPEHLALHAADIRRKFVTALYKHPDTLDTICLISHYDTVSTEEYGELEPLATQPEELTAYWMGNPNDLPDDVLADLQSGEYLFGRGTMDMKMGLALHMQLIEKASTEKWPINLLLLTVPDEEVNSAGMRAAVPKLVELQKEFGLTYKLFLNSEPVFTQEPGDTTCKTYSGTIGKVMPGALFYGRETHVGEPFNGLTSPYIASFLTQKMEWNPLFQETVLGEKTPLPITLQQKDLRLEYSTQTPYRSSALYNVFVMKQTAEDIMTKFEQTAMEAADECNKAYTKVCRSNEVEPVSEVRVIRYEELLRYSIEKFGADFVEEVKADVYTYEEWDDREKSFRIADKLIIQSQELTPAIILLFAPPFYPAVNSSGNSLVEEAILQVTSLAKDEFGLLIERMHYFNGICDLSYVNGSSMDAGWEAYGQNTPVWKDIYSIPFTEMMELQAPILNIGPFGKDAHKRTERLHMKHAFEQLPYLVEQLIKNIKP</sequence>
<dbReference type="InterPro" id="IPR050072">
    <property type="entry name" value="Peptidase_M20A"/>
</dbReference>
<accession>A0A177L2Y4</accession>
<dbReference type="GO" id="GO:0016787">
    <property type="term" value="F:hydrolase activity"/>
    <property type="evidence" value="ECO:0007669"/>
    <property type="project" value="InterPro"/>
</dbReference>
<proteinExistence type="predicted"/>
<organism evidence="1 2">
    <name type="scientific">Domibacillus aminovorans</name>
    <dbReference type="NCBI Taxonomy" id="29332"/>
    <lineage>
        <taxon>Bacteria</taxon>
        <taxon>Bacillati</taxon>
        <taxon>Bacillota</taxon>
        <taxon>Bacilli</taxon>
        <taxon>Bacillales</taxon>
        <taxon>Bacillaceae</taxon>
        <taxon>Domibacillus</taxon>
    </lineage>
</organism>
<dbReference type="PIRSF" id="PIRSF010386">
    <property type="entry name" value="RocB"/>
    <property type="match status" value="1"/>
</dbReference>
<evidence type="ECO:0000313" key="1">
    <source>
        <dbReference type="EMBL" id="OAH59655.1"/>
    </source>
</evidence>